<comment type="caution">
    <text evidence="6">The sequence shown here is derived from an EMBL/GenBank/DDBJ whole genome shotgun (WGS) entry which is preliminary data.</text>
</comment>
<dbReference type="InterPro" id="IPR003593">
    <property type="entry name" value="AAA+_ATPase"/>
</dbReference>
<dbReference type="GO" id="GO:0005524">
    <property type="term" value="F:ATP binding"/>
    <property type="evidence" value="ECO:0007669"/>
    <property type="project" value="UniProtKB-KW"/>
</dbReference>
<keyword evidence="1" id="KW-0813">Transport</keyword>
<accession>A0ABR6N8V5</accession>
<dbReference type="SMART" id="SM00382">
    <property type="entry name" value="AAA"/>
    <property type="match status" value="1"/>
</dbReference>
<dbReference type="PANTHER" id="PTHR43023">
    <property type="entry name" value="PROTEIN TRIGALACTOSYLDIACYLGLYCEROL 3, CHLOROPLASTIC"/>
    <property type="match status" value="1"/>
</dbReference>
<evidence type="ECO:0000256" key="1">
    <source>
        <dbReference type="ARBA" id="ARBA00022448"/>
    </source>
</evidence>
<evidence type="ECO:0000313" key="6">
    <source>
        <dbReference type="EMBL" id="MBB5727233.1"/>
    </source>
</evidence>
<feature type="domain" description="ABC transporter" evidence="5">
    <location>
        <begin position="15"/>
        <end position="253"/>
    </location>
</feature>
<evidence type="ECO:0000259" key="5">
    <source>
        <dbReference type="PROSITE" id="PS50893"/>
    </source>
</evidence>
<sequence>MPQHNARRPDDAPIIKVTGLRNEFGDQVIHDNLDLEVRRGEILGVVGGSGTGKSVLMRSIIGLQSPTQGEVEVFGEPTLDRSEHDTVEIRKRWGVLFQGGALFSTLTVAENVQVPLREFYPDLDLALLDEIASYKVVMTGLPADAGPKFPAELSGGMKKRAGLARALALDPELLFLDEPTAGLDPIGAAAFDDLTKALQKTLGLTVFLITHDLDTLYAICDRVAVLADKRVIAVGTIDELLALDHPWIQEYFNGPRGRAAVASQERSAARDAAAHPTEVTQLQSGQRSQGSMADDYARGADTTDHGRSAGVTGSGERG</sequence>
<proteinExistence type="predicted"/>
<dbReference type="PROSITE" id="PS50893">
    <property type="entry name" value="ABC_TRANSPORTER_2"/>
    <property type="match status" value="1"/>
</dbReference>
<keyword evidence="2" id="KW-0547">Nucleotide-binding</keyword>
<name>A0ABR6N8V5_9SPHN</name>
<evidence type="ECO:0000256" key="2">
    <source>
        <dbReference type="ARBA" id="ARBA00022741"/>
    </source>
</evidence>
<dbReference type="PANTHER" id="PTHR43023:SF3">
    <property type="entry name" value="PROTEIN TRIGALACTOSYLDIACYLGLYCEROL 3, CHLOROPLASTIC"/>
    <property type="match status" value="1"/>
</dbReference>
<evidence type="ECO:0000256" key="4">
    <source>
        <dbReference type="SAM" id="MobiDB-lite"/>
    </source>
</evidence>
<dbReference type="Gene3D" id="3.40.50.300">
    <property type="entry name" value="P-loop containing nucleotide triphosphate hydrolases"/>
    <property type="match status" value="1"/>
</dbReference>
<protein>
    <submittedName>
        <fullName evidence="6">Phospholipid/cholesterol/gamma-HCH transport system ATP-binding protein</fullName>
    </submittedName>
</protein>
<organism evidence="6 7">
    <name type="scientific">Sphingomonas endophytica</name>
    <dbReference type="NCBI Taxonomy" id="869719"/>
    <lineage>
        <taxon>Bacteria</taxon>
        <taxon>Pseudomonadati</taxon>
        <taxon>Pseudomonadota</taxon>
        <taxon>Alphaproteobacteria</taxon>
        <taxon>Sphingomonadales</taxon>
        <taxon>Sphingomonadaceae</taxon>
        <taxon>Sphingomonas</taxon>
    </lineage>
</organism>
<dbReference type="CDD" id="cd03261">
    <property type="entry name" value="ABC_Org_Solvent_Resistant"/>
    <property type="match status" value="1"/>
</dbReference>
<keyword evidence="7" id="KW-1185">Reference proteome</keyword>
<feature type="compositionally biased region" description="Polar residues" evidence="4">
    <location>
        <begin position="278"/>
        <end position="291"/>
    </location>
</feature>
<feature type="region of interest" description="Disordered" evidence="4">
    <location>
        <begin position="266"/>
        <end position="318"/>
    </location>
</feature>
<keyword evidence="3 6" id="KW-0067">ATP-binding</keyword>
<evidence type="ECO:0000256" key="3">
    <source>
        <dbReference type="ARBA" id="ARBA00022840"/>
    </source>
</evidence>
<gene>
    <name evidence="6" type="ORF">FHS97_003187</name>
</gene>
<dbReference type="InterPro" id="IPR017871">
    <property type="entry name" value="ABC_transporter-like_CS"/>
</dbReference>
<dbReference type="InterPro" id="IPR027417">
    <property type="entry name" value="P-loop_NTPase"/>
</dbReference>
<reference evidence="6 7" key="1">
    <citation type="submission" date="2020-08" db="EMBL/GenBank/DDBJ databases">
        <title>Genomic Encyclopedia of Type Strains, Phase IV (KMG-IV): sequencing the most valuable type-strain genomes for metagenomic binning, comparative biology and taxonomic classification.</title>
        <authorList>
            <person name="Goeker M."/>
        </authorList>
    </citation>
    <scope>NUCLEOTIDE SEQUENCE [LARGE SCALE GENOMIC DNA]</scope>
    <source>
        <strain evidence="6 7">DSM 101535</strain>
    </source>
</reference>
<dbReference type="Pfam" id="PF00005">
    <property type="entry name" value="ABC_tran"/>
    <property type="match status" value="1"/>
</dbReference>
<dbReference type="EMBL" id="JACIJN010000011">
    <property type="protein sequence ID" value="MBB5727233.1"/>
    <property type="molecule type" value="Genomic_DNA"/>
</dbReference>
<evidence type="ECO:0000313" key="7">
    <source>
        <dbReference type="Proteomes" id="UP000560131"/>
    </source>
</evidence>
<feature type="compositionally biased region" description="Basic and acidic residues" evidence="4">
    <location>
        <begin position="295"/>
        <end position="307"/>
    </location>
</feature>
<dbReference type="Proteomes" id="UP000560131">
    <property type="component" value="Unassembled WGS sequence"/>
</dbReference>
<dbReference type="InterPro" id="IPR003439">
    <property type="entry name" value="ABC_transporter-like_ATP-bd"/>
</dbReference>
<dbReference type="PROSITE" id="PS00211">
    <property type="entry name" value="ABC_TRANSPORTER_1"/>
    <property type="match status" value="1"/>
</dbReference>
<dbReference type="SUPFAM" id="SSF52540">
    <property type="entry name" value="P-loop containing nucleoside triphosphate hydrolases"/>
    <property type="match status" value="1"/>
</dbReference>
<dbReference type="RefSeq" id="WP_184040132.1">
    <property type="nucleotide sequence ID" value="NZ_BAABAR010000018.1"/>
</dbReference>